<keyword evidence="1" id="KW-0812">Transmembrane</keyword>
<dbReference type="Proteomes" id="UP000194008">
    <property type="component" value="Unassembled WGS sequence"/>
</dbReference>
<evidence type="ECO:0000313" key="3">
    <source>
        <dbReference type="Proteomes" id="UP000194008"/>
    </source>
</evidence>
<reference evidence="2 3" key="1">
    <citation type="journal article" date="2016" name="Eur. J. Clin. Microbiol. Infect. Dis.">
        <title>Whole genome sequencing as a tool for phylogenetic analysis of clinical strains of Mitis group streptococci.</title>
        <authorList>
            <person name="Rasmussen L.H."/>
            <person name="Dargis R."/>
            <person name="Hojholt K."/>
            <person name="Christensen J.J."/>
            <person name="Skovgaard O."/>
            <person name="Justesen U.S."/>
            <person name="Rosenvinge F.S."/>
            <person name="Moser C."/>
            <person name="Lukjancenko O."/>
            <person name="Rasmussen S."/>
            <person name="Nielsen X.C."/>
        </authorList>
    </citation>
    <scope>NUCLEOTIDE SEQUENCE [LARGE SCALE GENOMIC DNA]</scope>
    <source>
        <strain evidence="2 3">Y_5914_11</strain>
    </source>
</reference>
<proteinExistence type="predicted"/>
<evidence type="ECO:0000256" key="1">
    <source>
        <dbReference type="SAM" id="Phobius"/>
    </source>
</evidence>
<name>A0A1X1J4J8_STROR</name>
<dbReference type="AlphaFoldDB" id="A0A1X1J4J8"/>
<protein>
    <submittedName>
        <fullName evidence="2">Uncharacterized protein</fullName>
    </submittedName>
</protein>
<feature type="transmembrane region" description="Helical" evidence="1">
    <location>
        <begin position="39"/>
        <end position="57"/>
    </location>
</feature>
<keyword evidence="1" id="KW-1133">Transmembrane helix</keyword>
<feature type="transmembrane region" description="Helical" evidence="1">
    <location>
        <begin position="63"/>
        <end position="82"/>
    </location>
</feature>
<evidence type="ECO:0000313" key="2">
    <source>
        <dbReference type="EMBL" id="ORO80308.1"/>
    </source>
</evidence>
<dbReference type="EMBL" id="NCUW01000023">
    <property type="protein sequence ID" value="ORO80308.1"/>
    <property type="molecule type" value="Genomic_DNA"/>
</dbReference>
<comment type="caution">
    <text evidence="2">The sequence shown here is derived from an EMBL/GenBank/DDBJ whole genome shotgun (WGS) entry which is preliminary data.</text>
</comment>
<gene>
    <name evidence="2" type="ORF">B7709_00775</name>
</gene>
<keyword evidence="1" id="KW-0472">Membrane</keyword>
<sequence length="85" mass="10026">MYITKNILTLFSKFFKYFVWKFQTDCLNISQKREGSHSIIILYSSLPLGTFVLFLTYKKSGNPSDYLIFYVLGILPIFLVFFKAF</sequence>
<organism evidence="2 3">
    <name type="scientific">Streptococcus oralis subsp. dentisani</name>
    <dbReference type="NCBI Taxonomy" id="1458253"/>
    <lineage>
        <taxon>Bacteria</taxon>
        <taxon>Bacillati</taxon>
        <taxon>Bacillota</taxon>
        <taxon>Bacilli</taxon>
        <taxon>Lactobacillales</taxon>
        <taxon>Streptococcaceae</taxon>
        <taxon>Streptococcus</taxon>
    </lineage>
</organism>
<accession>A0A1X1J4J8</accession>